<comment type="caution">
    <text evidence="1">The sequence shown here is derived from an EMBL/GenBank/DDBJ whole genome shotgun (WGS) entry which is preliminary data.</text>
</comment>
<organism evidence="1 2">
    <name type="scientific">Melia azedarach</name>
    <name type="common">Chinaberry tree</name>
    <dbReference type="NCBI Taxonomy" id="155640"/>
    <lineage>
        <taxon>Eukaryota</taxon>
        <taxon>Viridiplantae</taxon>
        <taxon>Streptophyta</taxon>
        <taxon>Embryophyta</taxon>
        <taxon>Tracheophyta</taxon>
        <taxon>Spermatophyta</taxon>
        <taxon>Magnoliopsida</taxon>
        <taxon>eudicotyledons</taxon>
        <taxon>Gunneridae</taxon>
        <taxon>Pentapetalae</taxon>
        <taxon>rosids</taxon>
        <taxon>malvids</taxon>
        <taxon>Sapindales</taxon>
        <taxon>Meliaceae</taxon>
        <taxon>Melia</taxon>
    </lineage>
</organism>
<gene>
    <name evidence="1" type="ORF">OWV82_020150</name>
</gene>
<accession>A0ACC1X5Z6</accession>
<sequence length="1181" mass="134818">MMSLKYRDGKPMTDHLNAFQGIINQLAGVNIKFEDEVQGLWLLGTLSDSWETFRMSLSNSALDGIITMELAKNNVLNEEDRRKLQGSSQSDILVTEKRGRSKSRGPKNRDKSKSKTNKFANVECYYCGLKGHIKKYCRQLKRDNKKDKGKEKKNDDSSDDDRVATVTDDFLIIGASIHATSRKEFFTSYTSGDFGNVKMGNNGLAKAIGMGDVRLETNNGTMLLLKNVKHIPDIRLNLISAGKLDDEGFSSNFSSGQWKLSKGSMTVARGKKYSSLYFMQAKIADNSINTVKNEDTIELWHRRLGHMSEKGLIVLAKKNLLSGMKNESLNKCIHCLAGKQTRATFKTSPPSRKSGILELVHSDVCGPMKTKTLGGAFYFVTFIDDHSRKLWVYTLKTKDQVLDVFKQFQASIERQTGKKLKCIRTDNGGEYSGPFDEYCRQLGIRHQKTTPKTPQLNGLAERMNRTLVERVRCLLSQAQLSISFWGEALNTVVHVLNRTPCVPLDFEVPDKVWSEKDVSYDHLRVFGCKAFVHIPKDERSKLDVKTRQCVFLGYGQDEFSYRFYDPVQKKLVRSRNAIFIEDQTIQDIEKLKEEMPQYSDTLIDLDPVPPTQPTDEVQDGQHGTGDIDTHTQVEIDDDVHQLPTSEVSSDISLRRSTRIRQSSTRYPTSEYVLLTDGGEPECYAEAVESEQRKEWIYAMQDEMKSLHENHTFELVKLPKDKRALKNKWVYRIKQEEYTSQPRYKARLVVKGFSQRKGVDFDEIFSPVVKMSSIRVVLGIAASLDLEIEQMDVKTAFLHGDLDKEIYIEQPEGFKIKGKEDYVCKLKKSLYGLKQAPRQWYKKFETKFSDDDFIILLLYVDDMLIVGKNASRIDWLKKQLSKSFAMKDLGPAKQILGIRIHRDRATKKLCISQEHYIEKVLERFNMSNTKVVSTPLATHFRLSTKQSPTTDKEKEDMEKVPYASAVGSLMYAMVCTRPDIAHAVGVVSRFLSNPGREHWNAVKWIMRYLRGTSNFKLTFGSGKPLLIGYTDSDMAGDVDTRKSTTGYLMTLSGGAVAWQSRLQKCVALSTTEAEFIAATEACKELLWMKRFLQELDFKQQQYVVFCDNQSAIHLSKNSSFHTKSKHIDVRYHWLRDALNDNMFELEKIHTDHNAYDMLTKTLPREKLEVCCSITGLANPSTQ</sequence>
<protein>
    <submittedName>
        <fullName evidence="1">Retrovirus-related Pol polyprotein from transposon TNT 1-94</fullName>
    </submittedName>
</protein>
<proteinExistence type="predicted"/>
<reference evidence="1 2" key="1">
    <citation type="journal article" date="2023" name="Science">
        <title>Complex scaffold remodeling in plant triterpene biosynthesis.</title>
        <authorList>
            <person name="De La Pena R."/>
            <person name="Hodgson H."/>
            <person name="Liu J.C."/>
            <person name="Stephenson M.J."/>
            <person name="Martin A.C."/>
            <person name="Owen C."/>
            <person name="Harkess A."/>
            <person name="Leebens-Mack J."/>
            <person name="Jimenez L.E."/>
            <person name="Osbourn A."/>
            <person name="Sattely E.S."/>
        </authorList>
    </citation>
    <scope>NUCLEOTIDE SEQUENCE [LARGE SCALE GENOMIC DNA]</scope>
    <source>
        <strain evidence="2">cv. JPN11</strain>
        <tissue evidence="1">Leaf</tissue>
    </source>
</reference>
<name>A0ACC1X5Z6_MELAZ</name>
<evidence type="ECO:0000313" key="1">
    <source>
        <dbReference type="EMBL" id="KAJ4706513.1"/>
    </source>
</evidence>
<keyword evidence="2" id="KW-1185">Reference proteome</keyword>
<dbReference type="EMBL" id="CM051404">
    <property type="protein sequence ID" value="KAJ4706513.1"/>
    <property type="molecule type" value="Genomic_DNA"/>
</dbReference>
<evidence type="ECO:0000313" key="2">
    <source>
        <dbReference type="Proteomes" id="UP001164539"/>
    </source>
</evidence>
<dbReference type="Proteomes" id="UP001164539">
    <property type="component" value="Chromosome 11"/>
</dbReference>